<organism evidence="1 2">
    <name type="scientific">Halobacteriovorax marinus</name>
    <dbReference type="NCBI Taxonomy" id="97084"/>
    <lineage>
        <taxon>Bacteria</taxon>
        <taxon>Pseudomonadati</taxon>
        <taxon>Bdellovibrionota</taxon>
        <taxon>Bacteriovoracia</taxon>
        <taxon>Bacteriovoracales</taxon>
        <taxon>Halobacteriovoraceae</taxon>
        <taxon>Halobacteriovorax</taxon>
    </lineage>
</organism>
<dbReference type="Proteomes" id="UP000196531">
    <property type="component" value="Unassembled WGS sequence"/>
</dbReference>
<reference evidence="2" key="1">
    <citation type="journal article" date="2017" name="Proc. Natl. Acad. Sci. U.S.A.">
        <title>Simulation of Deepwater Horizon oil plume reveals substrate specialization within a complex community of hydrocarbon-degraders.</title>
        <authorList>
            <person name="Hu P."/>
            <person name="Dubinsky E.A."/>
            <person name="Probst A.J."/>
            <person name="Wang J."/>
            <person name="Sieber C.M.K."/>
            <person name="Tom L.M."/>
            <person name="Gardinali P."/>
            <person name="Banfield J.F."/>
            <person name="Atlas R.M."/>
            <person name="Andersen G.L."/>
        </authorList>
    </citation>
    <scope>NUCLEOTIDE SEQUENCE [LARGE SCALE GENOMIC DNA]</scope>
</reference>
<evidence type="ECO:0000313" key="1">
    <source>
        <dbReference type="EMBL" id="OUR94047.1"/>
    </source>
</evidence>
<comment type="caution">
    <text evidence="1">The sequence shown here is derived from an EMBL/GenBank/DDBJ whole genome shotgun (WGS) entry which is preliminary data.</text>
</comment>
<gene>
    <name evidence="1" type="ORF">A9Q84_18210</name>
</gene>
<name>A0A1Y5F3B3_9BACT</name>
<protein>
    <submittedName>
        <fullName evidence="1">Uncharacterized protein</fullName>
    </submittedName>
</protein>
<sequence length="244" mass="27508">MKSVFFQKPLEFTIDISGESWKQGENVSGSLSVKSHSGDALNYADYGIFLVKGDNKKIKKKDPKGITVIGETLLGDSDNLSFSFDLDINCPITETSSGLYIICGKKDELLEGQQMALKVLPGQTITSFIEVIENFLRFKVKSLKYKKEALEATIVVPNTKDYSKIMQFKLIFSKSEENLLLNYQFKIKSIDFSGGFTGTKDSNEEFKQVFTPKEYLSYGDSINQDFIVKKLNEIIDQVKLKPLV</sequence>
<accession>A0A1Y5F3B3</accession>
<dbReference type="EMBL" id="MAAO01000012">
    <property type="protein sequence ID" value="OUR94047.1"/>
    <property type="molecule type" value="Genomic_DNA"/>
</dbReference>
<dbReference type="AlphaFoldDB" id="A0A1Y5F3B3"/>
<proteinExistence type="predicted"/>
<evidence type="ECO:0000313" key="2">
    <source>
        <dbReference type="Proteomes" id="UP000196531"/>
    </source>
</evidence>